<name>A0A167H009_9GAMM</name>
<sequence>MAQSKILDIHGQPFELTIDEQQTDDNARVQQLLKRYSDNPTQGLTPRKLAQLMKRVEQGDLSALADLATDMEDKDSHLIAELGKRRRAVRSLPWIIKPPRNATDQEKADAALITELLEDATWFNDLLFDMTDGILKSFSMSELRWEYVEKTHMISGAEFREQGLFQLGKENRNELRLRSDDPSGTALNPFGWVTHISRSKSGYLHRAGLTSNLAWPFLFKNYSIRDLAEFLEIYGLPSKIGKYPAGASGKEKSTLMRAVLSIGHNAGGIIPKGMEIDFKEAAKGQADPFLNFVAWCEKTQSKALLGGTLTGQADGATSTNALGRVHQDVMDDIIESDAMELAATITRDIVYPLYALNGRSYSGPRRMPRFEFDLSEPEDIKLYSDSVPNLVDMGMPIPVRWLRDKLQIPAVENDEPVLGRVTATTPVDTATLKTQTAALKTEEPEQEDLDALEARLQKIASPLMDTLLEPVKQAVLKANSLEELRSNIIALAGELNTSELGAQMQLAIAASTLLGRAEVDDGR</sequence>
<evidence type="ECO:0008006" key="3">
    <source>
        <dbReference type="Google" id="ProtNLM"/>
    </source>
</evidence>
<dbReference type="InterPro" id="IPR009279">
    <property type="entry name" value="Portal_Mu"/>
</dbReference>
<dbReference type="RefSeq" id="WP_063370389.1">
    <property type="nucleotide sequence ID" value="NZ_AUYC01000095.1"/>
</dbReference>
<dbReference type="PATRIC" id="fig|1365248.3.peg.5419"/>
<protein>
    <recommendedName>
        <fullName evidence="3">Mu-like prophage FluMu protein gp29</fullName>
    </recommendedName>
</protein>
<dbReference type="Proteomes" id="UP000076486">
    <property type="component" value="Unassembled WGS sequence"/>
</dbReference>
<comment type="caution">
    <text evidence="1">The sequence shown here is derived from an EMBL/GenBank/DDBJ whole genome shotgun (WGS) entry which is preliminary data.</text>
</comment>
<dbReference type="EMBL" id="AUYC01000095">
    <property type="protein sequence ID" value="KZN57484.1"/>
    <property type="molecule type" value="Genomic_DNA"/>
</dbReference>
<proteinExistence type="predicted"/>
<reference evidence="1 2" key="1">
    <citation type="submission" date="2013-07" db="EMBL/GenBank/DDBJ databases">
        <title>Comparative Genomic and Metabolomic Analysis of Twelve Strains of Pseudoalteromonas luteoviolacea.</title>
        <authorList>
            <person name="Vynne N.G."/>
            <person name="Mansson M."/>
            <person name="Gram L."/>
        </authorList>
    </citation>
    <scope>NUCLEOTIDE SEQUENCE [LARGE SCALE GENOMIC DNA]</scope>
    <source>
        <strain evidence="1 2">CPMOR-1</strain>
    </source>
</reference>
<evidence type="ECO:0000313" key="1">
    <source>
        <dbReference type="EMBL" id="KZN57484.1"/>
    </source>
</evidence>
<evidence type="ECO:0000313" key="2">
    <source>
        <dbReference type="Proteomes" id="UP000076486"/>
    </source>
</evidence>
<organism evidence="1 2">
    <name type="scientific">Pseudoalteromonas luteoviolacea CPMOR-1</name>
    <dbReference type="NCBI Taxonomy" id="1365248"/>
    <lineage>
        <taxon>Bacteria</taxon>
        <taxon>Pseudomonadati</taxon>
        <taxon>Pseudomonadota</taxon>
        <taxon>Gammaproteobacteria</taxon>
        <taxon>Alteromonadales</taxon>
        <taxon>Pseudoalteromonadaceae</taxon>
        <taxon>Pseudoalteromonas</taxon>
    </lineage>
</organism>
<accession>A0A167H009</accession>
<gene>
    <name evidence="1" type="ORF">N473_06960</name>
</gene>
<dbReference type="Pfam" id="PF06074">
    <property type="entry name" value="Portal_Mu"/>
    <property type="match status" value="1"/>
</dbReference>
<dbReference type="AlphaFoldDB" id="A0A167H009"/>